<keyword evidence="1" id="KW-0489">Methyltransferase</keyword>
<comment type="caution">
    <text evidence="1">The sequence shown here is derived from an EMBL/GenBank/DDBJ whole genome shotgun (WGS) entry which is preliminary data.</text>
</comment>
<dbReference type="GO" id="GO:0009307">
    <property type="term" value="P:DNA restriction-modification system"/>
    <property type="evidence" value="ECO:0007669"/>
    <property type="project" value="InterPro"/>
</dbReference>
<accession>A0A2W6NNE9</accession>
<dbReference type="GO" id="GO:0009007">
    <property type="term" value="F:site-specific DNA-methyltransferase (adenine-specific) activity"/>
    <property type="evidence" value="ECO:0007669"/>
    <property type="project" value="InterPro"/>
</dbReference>
<dbReference type="Pfam" id="PF05869">
    <property type="entry name" value="Dam"/>
    <property type="match status" value="1"/>
</dbReference>
<protein>
    <submittedName>
        <fullName evidence="1">Adenine methyltransferase</fullName>
    </submittedName>
</protein>
<sequence>MGGHQSARMMKDEWLTPPNIIEALGEFELDPCSPINRPWSTAKKHYTVEDDGLTQDWRGRVWMNPPYGTEAAVWLDKLSKHGNGIALIFARTETKMFFDHVWNKADALLFFKGRLFFHHVSGEKAKANAGAPSVLIAYGKGNAESLRKISDWGKFIELKS</sequence>
<dbReference type="Proteomes" id="UP000249204">
    <property type="component" value="Unassembled WGS sequence"/>
</dbReference>
<reference evidence="1 2" key="1">
    <citation type="submission" date="2018-06" db="EMBL/GenBank/DDBJ databases">
        <title>Isolation of heavy metals resistant Paenibacillus silvae NC2 from Gold-Copper mine in ZiJin, China.</title>
        <authorList>
            <person name="Xu J."/>
            <person name="Mazhar H.S."/>
            <person name="Rensing C."/>
        </authorList>
    </citation>
    <scope>NUCLEOTIDE SEQUENCE [LARGE SCALE GENOMIC DNA]</scope>
    <source>
        <strain evidence="1 2">NC2</strain>
    </source>
</reference>
<organism evidence="1 2">
    <name type="scientific">Paenibacillus silvae</name>
    <dbReference type="NCBI Taxonomy" id="1325358"/>
    <lineage>
        <taxon>Bacteria</taxon>
        <taxon>Bacillati</taxon>
        <taxon>Bacillota</taxon>
        <taxon>Bacilli</taxon>
        <taxon>Bacillales</taxon>
        <taxon>Paenibacillaceae</taxon>
        <taxon>Paenibacillus</taxon>
    </lineage>
</organism>
<evidence type="ECO:0000313" key="2">
    <source>
        <dbReference type="Proteomes" id="UP000249204"/>
    </source>
</evidence>
<dbReference type="GO" id="GO:0003677">
    <property type="term" value="F:DNA binding"/>
    <property type="evidence" value="ECO:0007669"/>
    <property type="project" value="InterPro"/>
</dbReference>
<dbReference type="GO" id="GO:0032259">
    <property type="term" value="P:methylation"/>
    <property type="evidence" value="ECO:0007669"/>
    <property type="project" value="UniProtKB-KW"/>
</dbReference>
<dbReference type="AlphaFoldDB" id="A0A2W6NNE9"/>
<proteinExistence type="predicted"/>
<dbReference type="EMBL" id="QKWW01000006">
    <property type="protein sequence ID" value="PZT57351.1"/>
    <property type="molecule type" value="Genomic_DNA"/>
</dbReference>
<name>A0A2W6NNE9_9BACL</name>
<evidence type="ECO:0000313" key="1">
    <source>
        <dbReference type="EMBL" id="PZT57351.1"/>
    </source>
</evidence>
<dbReference type="InterPro" id="IPR008593">
    <property type="entry name" value="Dam_MeTrfase"/>
</dbReference>
<gene>
    <name evidence="1" type="ORF">DN757_01455</name>
</gene>
<keyword evidence="1" id="KW-0808">Transferase</keyword>